<keyword evidence="11" id="KW-0697">Rotamase</keyword>
<gene>
    <name evidence="13" type="ORF">P375_07730</name>
</gene>
<dbReference type="GO" id="GO:0005886">
    <property type="term" value="C:plasma membrane"/>
    <property type="evidence" value="ECO:0007669"/>
    <property type="project" value="UniProtKB-SubCell"/>
</dbReference>
<dbReference type="EMBL" id="JPXY01000033">
    <property type="protein sequence ID" value="KGQ31527.1"/>
    <property type="molecule type" value="Genomic_DNA"/>
</dbReference>
<evidence type="ECO:0000256" key="8">
    <source>
        <dbReference type="ARBA" id="ARBA00038408"/>
    </source>
</evidence>
<dbReference type="PANTHER" id="PTHR47529">
    <property type="entry name" value="PEPTIDYL-PROLYL CIS-TRANS ISOMERASE D"/>
    <property type="match status" value="1"/>
</dbReference>
<keyword evidence="2" id="KW-1003">Cell membrane</keyword>
<comment type="caution">
    <text evidence="13">The sequence shown here is derived from an EMBL/GenBank/DDBJ whole genome shotgun (WGS) entry which is preliminary data.</text>
</comment>
<dbReference type="Pfam" id="PF13624">
    <property type="entry name" value="SurA_N_3"/>
    <property type="match status" value="1"/>
</dbReference>
<keyword evidence="7" id="KW-0143">Chaperone</keyword>
<feature type="domain" description="PpiC" evidence="12">
    <location>
        <begin position="269"/>
        <end position="359"/>
    </location>
</feature>
<dbReference type="Pfam" id="PF13145">
    <property type="entry name" value="Rotamase_2"/>
    <property type="match status" value="1"/>
</dbReference>
<evidence type="ECO:0000256" key="9">
    <source>
        <dbReference type="ARBA" id="ARBA00040743"/>
    </source>
</evidence>
<dbReference type="InterPro" id="IPR023058">
    <property type="entry name" value="PPIase_PpiC_CS"/>
</dbReference>
<dbReference type="InterPro" id="IPR052029">
    <property type="entry name" value="PpiD_chaperone"/>
</dbReference>
<evidence type="ECO:0000256" key="3">
    <source>
        <dbReference type="ARBA" id="ARBA00022519"/>
    </source>
</evidence>
<evidence type="ECO:0000259" key="12">
    <source>
        <dbReference type="PROSITE" id="PS50198"/>
    </source>
</evidence>
<dbReference type="PROSITE" id="PS01096">
    <property type="entry name" value="PPIC_PPIASE_1"/>
    <property type="match status" value="1"/>
</dbReference>
<dbReference type="InterPro" id="IPR027304">
    <property type="entry name" value="Trigger_fact/SurA_dom_sf"/>
</dbReference>
<evidence type="ECO:0000256" key="7">
    <source>
        <dbReference type="ARBA" id="ARBA00023186"/>
    </source>
</evidence>
<comment type="subcellular location">
    <subcellularLocation>
        <location evidence="1">Cell inner membrane</location>
        <topology evidence="1">Single-pass type II membrane protein</topology>
        <orientation evidence="1">Periplasmic side</orientation>
    </subcellularLocation>
</comment>
<dbReference type="SUPFAM" id="SSF54534">
    <property type="entry name" value="FKBP-like"/>
    <property type="match status" value="1"/>
</dbReference>
<dbReference type="PROSITE" id="PS50198">
    <property type="entry name" value="PPIC_PPIASE_2"/>
    <property type="match status" value="1"/>
</dbReference>
<protein>
    <recommendedName>
        <fullName evidence="9">Periplasmic chaperone PpiD</fullName>
    </recommendedName>
    <alternativeName>
        <fullName evidence="10">Periplasmic folding chaperone</fullName>
    </alternativeName>
</protein>
<keyword evidence="14" id="KW-1185">Reference proteome</keyword>
<reference evidence="13 14" key="1">
    <citation type="submission" date="2014-08" db="EMBL/GenBank/DDBJ databases">
        <title>Chaperone-usher fimbriae in a diverse selection of Gallibacterium genomes.</title>
        <authorList>
            <person name="Kudirkiene E."/>
            <person name="Bager R.J."/>
            <person name="Johnson T.J."/>
            <person name="Bojesen A.M."/>
        </authorList>
    </citation>
    <scope>NUCLEOTIDE SEQUENCE [LARGE SCALE GENOMIC DNA]</scope>
    <source>
        <strain evidence="13 14">CCM5976</strain>
    </source>
</reference>
<keyword evidence="5" id="KW-1133">Transmembrane helix</keyword>
<evidence type="ECO:0000256" key="10">
    <source>
        <dbReference type="ARBA" id="ARBA00042775"/>
    </source>
</evidence>
<evidence type="ECO:0000256" key="1">
    <source>
        <dbReference type="ARBA" id="ARBA00004382"/>
    </source>
</evidence>
<dbReference type="NCBIfam" id="NF008054">
    <property type="entry name" value="PRK10788.1"/>
    <property type="match status" value="1"/>
</dbReference>
<keyword evidence="6" id="KW-0472">Membrane</keyword>
<evidence type="ECO:0000313" key="13">
    <source>
        <dbReference type="EMBL" id="KGQ31527.1"/>
    </source>
</evidence>
<dbReference type="Gene3D" id="1.10.4030.10">
    <property type="entry name" value="Porin chaperone SurA, peptide-binding domain"/>
    <property type="match status" value="1"/>
</dbReference>
<dbReference type="InterPro" id="IPR000297">
    <property type="entry name" value="PPIase_PpiC"/>
</dbReference>
<dbReference type="PANTHER" id="PTHR47529:SF1">
    <property type="entry name" value="PERIPLASMIC CHAPERONE PPID"/>
    <property type="match status" value="1"/>
</dbReference>
<sequence length="622" mass="69188">MMMEKLRGYTHSMVWKVLMSVIAISFVLSGVAGYLISRQNTSAATVNGVEISQRLFQQQYQSQYQQLAMQMGDKFAAVADSAEFTNGLRHSVLDRLIDDELLRQYSKELGLGVGDEAIKQAIVMNPAFQKDGQFDNAVYQQLLANNNLTPDQYAEIVRQDLVLSQLMGSLLASDFLTEAQQQQFVKLFFQKRSVRLATFPVADLAAKQTISDQEIEKYYNDHKAAFATPELVKVQYIDVNKDKLAKDLQVSDVEVAQYYQDNKSQFMGQAKQHIAHIQVNTQAEADDIYNKLQQGADFAELAKKYSIDRLTAVNGGDLSWVVAGQLPKAFETAADNTAVGAYSKPTKVDDKYHIIKVLARNEATVLPLEEVKSRITDLVRQDLAERKYFSVEKAVADKAFEDQSGLATAAKEGNLTVEETGYFARDDVPAALNFSNVISEMFSPELVQGGMNSQMISVGENHSVIFRVVDYKAAGTKPLAEAKTQITTLLQREKAENIELDRVKALVAKLQAGDNSAVEFKQNLTTVYAESKNPALDKQIFAMPLPTAGKPSYHVGVDQNGDIVAIALDKVEDGQLSAEQQKAFVSQLMQFRVNDLQATLLKALREKAKIEINQEMLDQLQE</sequence>
<evidence type="ECO:0000256" key="5">
    <source>
        <dbReference type="ARBA" id="ARBA00022989"/>
    </source>
</evidence>
<dbReference type="Gene3D" id="3.10.50.40">
    <property type="match status" value="1"/>
</dbReference>
<dbReference type="SUPFAM" id="SSF109998">
    <property type="entry name" value="Triger factor/SurA peptide-binding domain-like"/>
    <property type="match status" value="1"/>
</dbReference>
<dbReference type="GO" id="GO:0003755">
    <property type="term" value="F:peptidyl-prolyl cis-trans isomerase activity"/>
    <property type="evidence" value="ECO:0007669"/>
    <property type="project" value="UniProtKB-KW"/>
</dbReference>
<comment type="similarity">
    <text evidence="8">Belongs to the PpiD chaperone family.</text>
</comment>
<dbReference type="AlphaFoldDB" id="A0A0A2XKK5"/>
<keyword evidence="3" id="KW-0997">Cell inner membrane</keyword>
<proteinExistence type="inferred from homology"/>
<evidence type="ECO:0000313" key="14">
    <source>
        <dbReference type="Proteomes" id="UP000030418"/>
    </source>
</evidence>
<organism evidence="13 14">
    <name type="scientific">Gallibacterium genomosp. 2</name>
    <dbReference type="NCBI Taxonomy" id="155517"/>
    <lineage>
        <taxon>Bacteria</taxon>
        <taxon>Pseudomonadati</taxon>
        <taxon>Pseudomonadota</taxon>
        <taxon>Gammaproteobacteria</taxon>
        <taxon>Pasteurellales</taxon>
        <taxon>Pasteurellaceae</taxon>
        <taxon>Gallibacterium</taxon>
    </lineage>
</organism>
<name>A0A0A2XKK5_9PAST</name>
<dbReference type="InterPro" id="IPR046357">
    <property type="entry name" value="PPIase_dom_sf"/>
</dbReference>
<evidence type="ECO:0000256" key="2">
    <source>
        <dbReference type="ARBA" id="ARBA00022475"/>
    </source>
</evidence>
<dbReference type="Proteomes" id="UP000030418">
    <property type="component" value="Unassembled WGS sequence"/>
</dbReference>
<accession>A0A0A2XKK5</accession>
<evidence type="ECO:0000256" key="6">
    <source>
        <dbReference type="ARBA" id="ARBA00023136"/>
    </source>
</evidence>
<evidence type="ECO:0000256" key="4">
    <source>
        <dbReference type="ARBA" id="ARBA00022692"/>
    </source>
</evidence>
<keyword evidence="11 13" id="KW-0413">Isomerase</keyword>
<evidence type="ECO:0000256" key="11">
    <source>
        <dbReference type="PROSITE-ProRule" id="PRU00278"/>
    </source>
</evidence>
<keyword evidence="4" id="KW-0812">Transmembrane</keyword>